<protein>
    <submittedName>
        <fullName evidence="1">Rrf2 family transcriptional regulator</fullName>
    </submittedName>
</protein>
<dbReference type="InterPro" id="IPR036388">
    <property type="entry name" value="WH-like_DNA-bd_sf"/>
</dbReference>
<dbReference type="InterPro" id="IPR036390">
    <property type="entry name" value="WH_DNA-bd_sf"/>
</dbReference>
<reference evidence="1 2" key="1">
    <citation type="submission" date="2024-01" db="EMBL/GenBank/DDBJ databases">
        <title>Niabella digestum sp. nov., isolated from waste digestion system.</title>
        <authorList>
            <person name="Zhang L."/>
        </authorList>
    </citation>
    <scope>NUCLEOTIDE SEQUENCE [LARGE SCALE GENOMIC DNA]</scope>
    <source>
        <strain evidence="1 2">A18</strain>
    </source>
</reference>
<dbReference type="Pfam" id="PF02082">
    <property type="entry name" value="Rrf2"/>
    <property type="match status" value="1"/>
</dbReference>
<gene>
    <name evidence="1" type="ORF">V2H41_09745</name>
</gene>
<dbReference type="InterPro" id="IPR000944">
    <property type="entry name" value="Tscrpt_reg_Rrf2"/>
</dbReference>
<dbReference type="PROSITE" id="PS51197">
    <property type="entry name" value="HTH_RRF2_2"/>
    <property type="match status" value="1"/>
</dbReference>
<dbReference type="EMBL" id="JAZGLY010000005">
    <property type="protein sequence ID" value="MEE6187556.1"/>
    <property type="molecule type" value="Genomic_DNA"/>
</dbReference>
<dbReference type="Gene3D" id="1.10.10.10">
    <property type="entry name" value="Winged helix-like DNA-binding domain superfamily/Winged helix DNA-binding domain"/>
    <property type="match status" value="1"/>
</dbReference>
<evidence type="ECO:0000313" key="1">
    <source>
        <dbReference type="EMBL" id="MEE6187556.1"/>
    </source>
</evidence>
<name>A0ABU7RHR4_9BACT</name>
<keyword evidence="2" id="KW-1185">Reference proteome</keyword>
<sequence length="136" mass="15289">MNNTRFATAIHILVLLSKHKEEWIASEWLAGSIGVNPVVVRREIAALKKAGLVESLKGKDGGCRLAKKDKDLLLSEVFTAISHTDLLGKKNKNPNPQCPVGKNINKELDKLYNQIDQTVVQYLKQYTLKEFTRKFG</sequence>
<dbReference type="PANTHER" id="PTHR33221">
    <property type="entry name" value="WINGED HELIX-TURN-HELIX TRANSCRIPTIONAL REGULATOR, RRF2 FAMILY"/>
    <property type="match status" value="1"/>
</dbReference>
<evidence type="ECO:0000313" key="2">
    <source>
        <dbReference type="Proteomes" id="UP001357452"/>
    </source>
</evidence>
<dbReference type="PANTHER" id="PTHR33221:SF15">
    <property type="entry name" value="HTH-TYPE TRANSCRIPTIONAL REGULATOR YWGB-RELATED"/>
    <property type="match status" value="1"/>
</dbReference>
<accession>A0ABU7RHR4</accession>
<dbReference type="RefSeq" id="WP_330974965.1">
    <property type="nucleotide sequence ID" value="NZ_JAZGLY010000005.1"/>
</dbReference>
<dbReference type="Proteomes" id="UP001357452">
    <property type="component" value="Unassembled WGS sequence"/>
</dbReference>
<proteinExistence type="predicted"/>
<comment type="caution">
    <text evidence="1">The sequence shown here is derived from an EMBL/GenBank/DDBJ whole genome shotgun (WGS) entry which is preliminary data.</text>
</comment>
<organism evidence="1 2">
    <name type="scientific">Niabella digestorum</name>
    <dbReference type="NCBI Taxonomy" id="3117701"/>
    <lineage>
        <taxon>Bacteria</taxon>
        <taxon>Pseudomonadati</taxon>
        <taxon>Bacteroidota</taxon>
        <taxon>Chitinophagia</taxon>
        <taxon>Chitinophagales</taxon>
        <taxon>Chitinophagaceae</taxon>
        <taxon>Niabella</taxon>
    </lineage>
</organism>
<dbReference type="SUPFAM" id="SSF46785">
    <property type="entry name" value="Winged helix' DNA-binding domain"/>
    <property type="match status" value="1"/>
</dbReference>